<dbReference type="NCBIfam" id="TIGR02522">
    <property type="entry name" value="pilus_cpaD"/>
    <property type="match status" value="1"/>
</dbReference>
<feature type="signal peptide" evidence="1">
    <location>
        <begin position="1"/>
        <end position="28"/>
    </location>
</feature>
<gene>
    <name evidence="2" type="ORF">KVG22_11800</name>
</gene>
<dbReference type="Pfam" id="PF09476">
    <property type="entry name" value="Pilus_CpaD"/>
    <property type="match status" value="1"/>
</dbReference>
<dbReference type="RefSeq" id="WP_223005209.1">
    <property type="nucleotide sequence ID" value="NZ_CP157795.1"/>
</dbReference>
<evidence type="ECO:0000313" key="3">
    <source>
        <dbReference type="Proteomes" id="UP000777661"/>
    </source>
</evidence>
<protein>
    <submittedName>
        <fullName evidence="2">CpaD family pilus assembly lipoprotein</fullName>
    </submittedName>
</protein>
<accession>A0ABS7RA57</accession>
<keyword evidence="3" id="KW-1185">Reference proteome</keyword>
<dbReference type="PROSITE" id="PS51257">
    <property type="entry name" value="PROKAR_LIPOPROTEIN"/>
    <property type="match status" value="1"/>
</dbReference>
<evidence type="ECO:0000313" key="2">
    <source>
        <dbReference type="EMBL" id="MBY8917275.1"/>
    </source>
</evidence>
<dbReference type="Proteomes" id="UP000777661">
    <property type="component" value="Unassembled WGS sequence"/>
</dbReference>
<proteinExistence type="predicted"/>
<keyword evidence="1" id="KW-0732">Signal</keyword>
<name>A0ABS7RA57_9HYPH</name>
<sequence length="242" mass="26141">MMKNTTRNTQRARLAGTALVICTAMLMAGCAAKRDSVIVGSIPDDYRTSHPIVISEKAQQIDLPIAASARKMSRDQMSTLAGFMSGYDRRSGGTVSVLVPSGSVNELGASNVASQITHLLQNQGVPPENISVVSYQAPSPDTAPPIRVSYPVVKASTNQCGRWPADILDTTDNKHYANFGCSYQNNLAAQVANPNDFLGPRKQGEIDAENRMGVIDKYRGAESIYKPGKVSEDFRATREIAY</sequence>
<dbReference type="InterPro" id="IPR013361">
    <property type="entry name" value="Pilus_CpaD"/>
</dbReference>
<reference evidence="2 3" key="1">
    <citation type="submission" date="2021-06" db="EMBL/GenBank/DDBJ databases">
        <title>Nitratireductor porphyridii sp. nov., isolated from a small marine red alga, Porphyridium purpureum in South Korea.</title>
        <authorList>
            <person name="Kim K.H."/>
            <person name="Kristyanto S."/>
            <person name="Jeon C.O."/>
        </authorList>
    </citation>
    <scope>NUCLEOTIDE SEQUENCE [LARGE SCALE GENOMIC DNA]</scope>
    <source>
        <strain evidence="2 3">R6</strain>
    </source>
</reference>
<evidence type="ECO:0000256" key="1">
    <source>
        <dbReference type="SAM" id="SignalP"/>
    </source>
</evidence>
<comment type="caution">
    <text evidence="2">The sequence shown here is derived from an EMBL/GenBank/DDBJ whole genome shotgun (WGS) entry which is preliminary data.</text>
</comment>
<feature type="chain" id="PRO_5046190089" evidence="1">
    <location>
        <begin position="29"/>
        <end position="242"/>
    </location>
</feature>
<organism evidence="2 3">
    <name type="scientific">Nitratireductor rhodophyticola</name>
    <dbReference type="NCBI Taxonomy" id="2854036"/>
    <lineage>
        <taxon>Bacteria</taxon>
        <taxon>Pseudomonadati</taxon>
        <taxon>Pseudomonadota</taxon>
        <taxon>Alphaproteobacteria</taxon>
        <taxon>Hyphomicrobiales</taxon>
        <taxon>Phyllobacteriaceae</taxon>
        <taxon>Nitratireductor</taxon>
    </lineage>
</organism>
<dbReference type="EMBL" id="JAHSQO010000003">
    <property type="protein sequence ID" value="MBY8917275.1"/>
    <property type="molecule type" value="Genomic_DNA"/>
</dbReference>
<keyword evidence="2" id="KW-0449">Lipoprotein</keyword>
<dbReference type="InterPro" id="IPR019027">
    <property type="entry name" value="Pilus_biogenesis_CpaD-related"/>
</dbReference>